<evidence type="ECO:0000256" key="2">
    <source>
        <dbReference type="ARBA" id="ARBA00023157"/>
    </source>
</evidence>
<reference evidence="6" key="1">
    <citation type="journal article" date="2011" name="Nat. Biotechnol.">
        <title>Genome sequencing and comparison of two nonhuman primate animal models, the cynomolgus and Chinese rhesus macaques.</title>
        <authorList>
            <person name="Yan G."/>
            <person name="Zhang G."/>
            <person name="Fang X."/>
            <person name="Zhang Y."/>
            <person name="Li C."/>
            <person name="Ling F."/>
            <person name="Cooper D.N."/>
            <person name="Li Q."/>
            <person name="Li Y."/>
            <person name="van Gool A.J."/>
            <person name="Du H."/>
            <person name="Chen J."/>
            <person name="Chen R."/>
            <person name="Zhang P."/>
            <person name="Huang Z."/>
            <person name="Thompson J.R."/>
            <person name="Meng Y."/>
            <person name="Bai Y."/>
            <person name="Wang J."/>
            <person name="Zhuo M."/>
            <person name="Wang T."/>
            <person name="Huang Y."/>
            <person name="Wei L."/>
            <person name="Li J."/>
            <person name="Wang Z."/>
            <person name="Hu H."/>
            <person name="Yang P."/>
            <person name="Le L."/>
            <person name="Stenson P.D."/>
            <person name="Li B."/>
            <person name="Liu X."/>
            <person name="Ball E.V."/>
            <person name="An N."/>
            <person name="Huang Q."/>
            <person name="Zhang Y."/>
            <person name="Fan W."/>
            <person name="Zhang X."/>
            <person name="Li Y."/>
            <person name="Wang W."/>
            <person name="Katze M.G."/>
            <person name="Su B."/>
            <person name="Nielsen R."/>
            <person name="Yang H."/>
            <person name="Wang J."/>
            <person name="Wang X."/>
            <person name="Wang J."/>
        </authorList>
    </citation>
    <scope>NUCLEOTIDE SEQUENCE [LARGE SCALE GENOMIC DNA]</scope>
    <source>
        <strain evidence="6">CR-5</strain>
    </source>
</reference>
<name>G7MW49_MACMU</name>
<feature type="compositionally biased region" description="Basic residues" evidence="4">
    <location>
        <begin position="259"/>
        <end position="272"/>
    </location>
</feature>
<dbReference type="InterPro" id="IPR036772">
    <property type="entry name" value="SRCR-like_dom_sf"/>
</dbReference>
<dbReference type="EMBL" id="CM001259">
    <property type="protein sequence ID" value="EHH28164.1"/>
    <property type="molecule type" value="Genomic_DNA"/>
</dbReference>
<comment type="caution">
    <text evidence="3">Lacks conserved residue(s) required for the propagation of feature annotation.</text>
</comment>
<keyword evidence="2 3" id="KW-1015">Disulfide bond</keyword>
<feature type="disulfide bond" evidence="3">
    <location>
        <begin position="364"/>
        <end position="374"/>
    </location>
</feature>
<gene>
    <name evidence="6" type="ORF">EGK_18536</name>
</gene>
<dbReference type="PANTHER" id="PTHR19328:SF32">
    <property type="entry name" value="HHIP-LIKE PROTEIN 1"/>
    <property type="match status" value="1"/>
</dbReference>
<dbReference type="PRINTS" id="PR00258">
    <property type="entry name" value="SPERACTRCPTR"/>
</dbReference>
<evidence type="ECO:0000259" key="5">
    <source>
        <dbReference type="PROSITE" id="PS50287"/>
    </source>
</evidence>
<dbReference type="Gene3D" id="3.10.250.10">
    <property type="entry name" value="SRCR-like domain"/>
    <property type="match status" value="1"/>
</dbReference>
<dbReference type="GO" id="GO:0016020">
    <property type="term" value="C:membrane"/>
    <property type="evidence" value="ECO:0007669"/>
    <property type="project" value="InterPro"/>
</dbReference>
<proteinExistence type="predicted"/>
<feature type="non-terminal residue" evidence="6">
    <location>
        <position position="1"/>
    </location>
</feature>
<accession>G7MW49</accession>
<dbReference type="Proteomes" id="UP000013456">
    <property type="component" value="Chromosome 7"/>
</dbReference>
<dbReference type="AlphaFoldDB" id="G7MW49"/>
<dbReference type="SUPFAM" id="SSF56487">
    <property type="entry name" value="SRCR-like"/>
    <property type="match status" value="1"/>
</dbReference>
<organism evidence="6">
    <name type="scientific">Macaca mulatta</name>
    <name type="common">Rhesus macaque</name>
    <dbReference type="NCBI Taxonomy" id="9544"/>
    <lineage>
        <taxon>Eukaryota</taxon>
        <taxon>Metazoa</taxon>
        <taxon>Chordata</taxon>
        <taxon>Craniata</taxon>
        <taxon>Vertebrata</taxon>
        <taxon>Euteleostomi</taxon>
        <taxon>Mammalia</taxon>
        <taxon>Eutheria</taxon>
        <taxon>Euarchontoglires</taxon>
        <taxon>Primates</taxon>
        <taxon>Haplorrhini</taxon>
        <taxon>Catarrhini</taxon>
        <taxon>Cercopithecidae</taxon>
        <taxon>Cercopithecinae</taxon>
        <taxon>Macaca</taxon>
    </lineage>
</organism>
<keyword evidence="1" id="KW-0732">Signal</keyword>
<evidence type="ECO:0000256" key="4">
    <source>
        <dbReference type="SAM" id="MobiDB-lite"/>
    </source>
</evidence>
<protein>
    <recommendedName>
        <fullName evidence="5">SRCR domain-containing protein</fullName>
    </recommendedName>
</protein>
<dbReference type="FunFam" id="3.10.250.10:FF:000001">
    <property type="entry name" value="Lysyl oxidase 4 isoform X1"/>
    <property type="match status" value="1"/>
</dbReference>
<feature type="region of interest" description="Disordered" evidence="4">
    <location>
        <begin position="224"/>
        <end position="301"/>
    </location>
</feature>
<evidence type="ECO:0000313" key="6">
    <source>
        <dbReference type="EMBL" id="EHH28164.1"/>
    </source>
</evidence>
<evidence type="ECO:0000256" key="1">
    <source>
        <dbReference type="ARBA" id="ARBA00022729"/>
    </source>
</evidence>
<dbReference type="PANTHER" id="PTHR19328">
    <property type="entry name" value="HEDGEHOG-INTERACTING PROTEIN"/>
    <property type="match status" value="1"/>
</dbReference>
<evidence type="ECO:0000256" key="3">
    <source>
        <dbReference type="PROSITE-ProRule" id="PRU00196"/>
    </source>
</evidence>
<dbReference type="Gene3D" id="2.120.10.30">
    <property type="entry name" value="TolB, C-terminal domain"/>
    <property type="match status" value="2"/>
</dbReference>
<dbReference type="Pfam" id="PF00530">
    <property type="entry name" value="SRCR"/>
    <property type="match status" value="1"/>
</dbReference>
<dbReference type="InterPro" id="IPR011042">
    <property type="entry name" value="6-blade_b-propeller_TolB-like"/>
</dbReference>
<dbReference type="PROSITE" id="PS50287">
    <property type="entry name" value="SRCR_2"/>
    <property type="match status" value="1"/>
</dbReference>
<sequence>GFLGIAFHPRFRHNRRLYVYYSVGIRTSEWIRISEFRVSEDDENAVDHSSERWLPWGTRAWVGAGTRMHWCDCTSWYPVDVLPIFAYPHTIGKSVTGGYVYRGCEYPNLNGLYIFGDFMTGRLMSLHENPGTGQWHYSEICMGHGQTCEFPGLINNYYPYIISFGEDEAGELYFMSTGEPSATAPRGVVYKIIDPSRRAPPGKCQIQPAQVKIRSRLIPFVPKESNQTRVLPAGPRCPSSTPLRGNKDPVLPGLPVLQRSRKSPHPLIHHGHVPCPGDTAHGETPQSSPSKPVSRPSGLSRPPIGRLGVFVGGRWGTVCDDSWNINGAAVVCRQLGFAYAVRAVKSAEFGQGGSLPILLDNVRCAGWERNLLECQHNGVGTHNCEHDEDAGVVCSHQNPDL</sequence>
<feature type="non-terminal residue" evidence="6">
    <location>
        <position position="401"/>
    </location>
</feature>
<feature type="domain" description="SRCR" evidence="5">
    <location>
        <begin position="294"/>
        <end position="395"/>
    </location>
</feature>
<dbReference type="InterPro" id="IPR001190">
    <property type="entry name" value="SRCR"/>
</dbReference>
<dbReference type="SMART" id="SM00202">
    <property type="entry name" value="SR"/>
    <property type="match status" value="1"/>
</dbReference>